<evidence type="ECO:0000313" key="2">
    <source>
        <dbReference type="Proteomes" id="UP000580250"/>
    </source>
</evidence>
<evidence type="ECO:0000313" key="1">
    <source>
        <dbReference type="EMBL" id="CAD2199230.1"/>
    </source>
</evidence>
<gene>
    <name evidence="1" type="ORF">MENT_LOCUS52606</name>
</gene>
<dbReference type="AlphaFoldDB" id="A0A6V7XIR1"/>
<sequence>MPLCLRTEIRVGQNPPITTSHLPHLTMISRPLPDADPRNAIHRHSRSLKSFHRTVRGLTIL</sequence>
<organism evidence="1 2">
    <name type="scientific">Meloidogyne enterolobii</name>
    <name type="common">Root-knot nematode worm</name>
    <name type="synonym">Meloidogyne mayaguensis</name>
    <dbReference type="NCBI Taxonomy" id="390850"/>
    <lineage>
        <taxon>Eukaryota</taxon>
        <taxon>Metazoa</taxon>
        <taxon>Ecdysozoa</taxon>
        <taxon>Nematoda</taxon>
        <taxon>Chromadorea</taxon>
        <taxon>Rhabditida</taxon>
        <taxon>Tylenchina</taxon>
        <taxon>Tylenchomorpha</taxon>
        <taxon>Tylenchoidea</taxon>
        <taxon>Meloidogynidae</taxon>
        <taxon>Meloidogyninae</taxon>
        <taxon>Meloidogyne</taxon>
    </lineage>
</organism>
<reference evidence="1 2" key="1">
    <citation type="submission" date="2020-08" db="EMBL/GenBank/DDBJ databases">
        <authorList>
            <person name="Koutsovoulos G."/>
            <person name="Danchin GJ E."/>
        </authorList>
    </citation>
    <scope>NUCLEOTIDE SEQUENCE [LARGE SCALE GENOMIC DNA]</scope>
</reference>
<comment type="caution">
    <text evidence="1">The sequence shown here is derived from an EMBL/GenBank/DDBJ whole genome shotgun (WGS) entry which is preliminary data.</text>
</comment>
<protein>
    <submittedName>
        <fullName evidence="1">Uncharacterized protein</fullName>
    </submittedName>
</protein>
<proteinExistence type="predicted"/>
<name>A0A6V7XIR1_MELEN</name>
<dbReference type="EMBL" id="CAJEWN010001666">
    <property type="protein sequence ID" value="CAD2199230.1"/>
    <property type="molecule type" value="Genomic_DNA"/>
</dbReference>
<dbReference type="Proteomes" id="UP000580250">
    <property type="component" value="Unassembled WGS sequence"/>
</dbReference>
<accession>A0A6V7XIR1</accession>